<evidence type="ECO:0000259" key="2">
    <source>
        <dbReference type="Pfam" id="PF00483"/>
    </source>
</evidence>
<keyword evidence="4" id="KW-0808">Transferase</keyword>
<dbReference type="InterPro" id="IPR029044">
    <property type="entry name" value="Nucleotide-diphossugar_trans"/>
</dbReference>
<dbReference type="InterPro" id="IPR005835">
    <property type="entry name" value="NTP_transferase_dom"/>
</dbReference>
<comment type="caution">
    <text evidence="4">The sequence shown here is derived from an EMBL/GenBank/DDBJ whole genome shotgun (WGS) entry which is preliminary data.</text>
</comment>
<comment type="similarity">
    <text evidence="1">Belongs to the transferase hexapeptide repeat family.</text>
</comment>
<dbReference type="Gene3D" id="3.90.550.10">
    <property type="entry name" value="Spore Coat Polysaccharide Biosynthesis Protein SpsA, Chain A"/>
    <property type="match status" value="1"/>
</dbReference>
<dbReference type="GO" id="GO:0004475">
    <property type="term" value="F:mannose-1-phosphate guanylyltransferase (GTP) activity"/>
    <property type="evidence" value="ECO:0007669"/>
    <property type="project" value="UniProtKB-EC"/>
</dbReference>
<organism evidence="4 5">
    <name type="scientific">Methylacidimicrobium cyclopophantes</name>
    <dbReference type="NCBI Taxonomy" id="1041766"/>
    <lineage>
        <taxon>Bacteria</taxon>
        <taxon>Pseudomonadati</taxon>
        <taxon>Verrucomicrobiota</taxon>
        <taxon>Methylacidimicrobium</taxon>
    </lineage>
</organism>
<dbReference type="InterPro" id="IPR056729">
    <property type="entry name" value="GMPPB_C"/>
</dbReference>
<dbReference type="EMBL" id="CABFUZ020000093">
    <property type="protein sequence ID" value="VVM05571.1"/>
    <property type="molecule type" value="Genomic_DNA"/>
</dbReference>
<protein>
    <submittedName>
        <fullName evidence="4">Mannose-1-phosphate guanylyltransferase</fullName>
        <ecNumber evidence="4">2.7.7.13</ecNumber>
    </submittedName>
</protein>
<gene>
    <name evidence="4" type="primary">GMPP</name>
    <name evidence="4" type="ORF">MAMC_00682</name>
</gene>
<dbReference type="Proteomes" id="UP000381693">
    <property type="component" value="Unassembled WGS sequence"/>
</dbReference>
<dbReference type="Pfam" id="PF00483">
    <property type="entry name" value="NTP_transferase"/>
    <property type="match status" value="1"/>
</dbReference>
<keyword evidence="4" id="KW-0548">Nucleotidyltransferase</keyword>
<evidence type="ECO:0000313" key="4">
    <source>
        <dbReference type="EMBL" id="VVM05571.1"/>
    </source>
</evidence>
<evidence type="ECO:0000259" key="3">
    <source>
        <dbReference type="Pfam" id="PF25087"/>
    </source>
</evidence>
<dbReference type="OrthoDB" id="9801899at2"/>
<dbReference type="InterPro" id="IPR050486">
    <property type="entry name" value="Mannose-1P_guanyltransferase"/>
</dbReference>
<dbReference type="RefSeq" id="WP_142524762.1">
    <property type="nucleotide sequence ID" value="NZ_CABFUZ020000093.1"/>
</dbReference>
<dbReference type="CDD" id="cd06422">
    <property type="entry name" value="NTP_transferase_like_1"/>
    <property type="match status" value="1"/>
</dbReference>
<sequence>MHPSPSLAPVAFVLGAGLGTRLRPLTEERPKPLIPVANKPLITYAFDRLIDIGIRAFVVNTHHAPEAFWSAFPDGRYRGREIQFRHEPLLLDTAGGVRNVADLFGNQPFLIHNGDVLTDLPIDRAVERHLAGGDLATLVLRSNGPALHVAFDPESGRVIDIRNRLGTNQMRQFLYTGIAVLSPGILSWIPKEGPVSLISVFLEILQSCGRIGGILLDEGIWFDLGTRQSYLAVHRHLWAEPGSFRSIRWVDPTARIEPGAVLEGATAIGARCWIGAGALLKNSIVWEGAEVAAQSRLENCIVRNSRLAKGNLADSDI</sequence>
<name>A0A5E6MCR2_9BACT</name>
<dbReference type="Gene3D" id="2.160.10.10">
    <property type="entry name" value="Hexapeptide repeat proteins"/>
    <property type="match status" value="1"/>
</dbReference>
<dbReference type="AlphaFoldDB" id="A0A5E6MCR2"/>
<feature type="domain" description="Nucleotidyl transferase" evidence="2">
    <location>
        <begin position="11"/>
        <end position="237"/>
    </location>
</feature>
<evidence type="ECO:0000256" key="1">
    <source>
        <dbReference type="ARBA" id="ARBA00007274"/>
    </source>
</evidence>
<reference evidence="4" key="1">
    <citation type="submission" date="2019-09" db="EMBL/GenBank/DDBJ databases">
        <authorList>
            <person name="Cremers G."/>
        </authorList>
    </citation>
    <scope>NUCLEOTIDE SEQUENCE [LARGE SCALE GENOMIC DNA]</scope>
    <source>
        <strain evidence="4">3B</strain>
    </source>
</reference>
<proteinExistence type="inferred from homology"/>
<dbReference type="SUPFAM" id="SSF53448">
    <property type="entry name" value="Nucleotide-diphospho-sugar transferases"/>
    <property type="match status" value="1"/>
</dbReference>
<evidence type="ECO:0000313" key="5">
    <source>
        <dbReference type="Proteomes" id="UP000381693"/>
    </source>
</evidence>
<accession>A0A5E6MCR2</accession>
<keyword evidence="5" id="KW-1185">Reference proteome</keyword>
<dbReference type="EC" id="2.7.7.13" evidence="4"/>
<dbReference type="Pfam" id="PF25087">
    <property type="entry name" value="GMPPB_C"/>
    <property type="match status" value="1"/>
</dbReference>
<feature type="domain" description="Mannose-1-phosphate guanyltransferase C-terminal" evidence="3">
    <location>
        <begin position="250"/>
        <end position="303"/>
    </location>
</feature>
<dbReference type="PANTHER" id="PTHR22572">
    <property type="entry name" value="SUGAR-1-PHOSPHATE GUANYL TRANSFERASE"/>
    <property type="match status" value="1"/>
</dbReference>